<dbReference type="AlphaFoldDB" id="A0AAV4PTQ1"/>
<proteinExistence type="predicted"/>
<dbReference type="Proteomes" id="UP001054945">
    <property type="component" value="Unassembled WGS sequence"/>
</dbReference>
<reference evidence="1 2" key="1">
    <citation type="submission" date="2021-06" db="EMBL/GenBank/DDBJ databases">
        <title>Caerostris extrusa draft genome.</title>
        <authorList>
            <person name="Kono N."/>
            <person name="Arakawa K."/>
        </authorList>
    </citation>
    <scope>NUCLEOTIDE SEQUENCE [LARGE SCALE GENOMIC DNA]</scope>
</reference>
<organism evidence="1 2">
    <name type="scientific">Caerostris extrusa</name>
    <name type="common">Bark spider</name>
    <name type="synonym">Caerostris bankana</name>
    <dbReference type="NCBI Taxonomy" id="172846"/>
    <lineage>
        <taxon>Eukaryota</taxon>
        <taxon>Metazoa</taxon>
        <taxon>Ecdysozoa</taxon>
        <taxon>Arthropoda</taxon>
        <taxon>Chelicerata</taxon>
        <taxon>Arachnida</taxon>
        <taxon>Araneae</taxon>
        <taxon>Araneomorphae</taxon>
        <taxon>Entelegynae</taxon>
        <taxon>Araneoidea</taxon>
        <taxon>Araneidae</taxon>
        <taxon>Caerostris</taxon>
    </lineage>
</organism>
<evidence type="ECO:0000313" key="2">
    <source>
        <dbReference type="Proteomes" id="UP001054945"/>
    </source>
</evidence>
<comment type="caution">
    <text evidence="1">The sequence shown here is derived from an EMBL/GenBank/DDBJ whole genome shotgun (WGS) entry which is preliminary data.</text>
</comment>
<sequence>MVVGSKFSTCKWISAVPSRSKSYLGVIHDIECDITIDPAEDSLAGYVFSGQGSENKSRIMVPDQMKIRKGKRKEKSGQIPHRGQSCYLLFFP</sequence>
<gene>
    <name evidence="1" type="ORF">CEXT_28521</name>
</gene>
<dbReference type="EMBL" id="BPLR01005060">
    <property type="protein sequence ID" value="GIX99543.1"/>
    <property type="molecule type" value="Genomic_DNA"/>
</dbReference>
<evidence type="ECO:0000313" key="1">
    <source>
        <dbReference type="EMBL" id="GIX99543.1"/>
    </source>
</evidence>
<accession>A0AAV4PTQ1</accession>
<name>A0AAV4PTQ1_CAEEX</name>
<protein>
    <submittedName>
        <fullName evidence="1">Uncharacterized protein</fullName>
    </submittedName>
</protein>
<keyword evidence="2" id="KW-1185">Reference proteome</keyword>